<reference evidence="4 5" key="1">
    <citation type="journal article" date="2000" name="Nucleic Acids Res.">
        <title>Complete genome sequence of the alkaliphilic bacterium Bacillus halodurans and genomic sequence comparison with Bacillus subtilis.</title>
        <authorList>
            <person name="Takami H."/>
            <person name="Nakasone K."/>
            <person name="Takaki Y."/>
            <person name="Maeno G."/>
            <person name="Sasaki R."/>
            <person name="Masui N."/>
            <person name="Fuji F."/>
            <person name="Hirama C."/>
            <person name="Nakamura Y."/>
            <person name="Ogasawara N."/>
            <person name="Kuhara S."/>
            <person name="Horikoshi K."/>
        </authorList>
    </citation>
    <scope>NUCLEOTIDE SEQUENCE [LARGE SCALE GENOMIC DNA]</scope>
    <source>
        <strain evidence="5">ATCC BAA-125 / DSM 18197 / FERM 7344 / JCM 9153 / C-125</strain>
    </source>
</reference>
<evidence type="ECO:0000256" key="1">
    <source>
        <dbReference type="ARBA" id="ARBA00022801"/>
    </source>
</evidence>
<keyword evidence="2" id="KW-0472">Membrane</keyword>
<dbReference type="CDD" id="cd02696">
    <property type="entry name" value="MurNAc-LAA"/>
    <property type="match status" value="1"/>
</dbReference>
<feature type="domain" description="MurNAc-LAA" evidence="3">
    <location>
        <begin position="547"/>
        <end position="658"/>
    </location>
</feature>
<dbReference type="HOGENOM" id="CLU_326702_0_0_9"/>
<dbReference type="AlphaFoldDB" id="Q9KDB8"/>
<sequence length="881" mass="95289">MNFPGVLYSVGSRGDEVAAIQRQLNQLGFNVGTADGIFGQRTESAVIAFQKQNNLNSDGIVGRLTWDKLFDHRASGNHPFPGTLIGTGSRGEQVVKVQQRLNSLGYNAGVADGIFGQGTRQAVINFQSDYFLSPDGIVGELTWNALFNGVSQGISAPYPGFLLRVGSRGEEVKIVQNQLNRLGFNVGTADGIFGSGTEQGVKDFQTSRNLQVDGIVGQETWNRLMSSSSSGEGINNNVPYPGVLLSLGATGDLVRSVQRQLNSNHYNAGVVDGIFGGQTQQAVMNFQRTNGLSVDGIVGRLTWDVLFRNNTTTVSIPYPGYLISSGSSGNDVRRIQERLINMGYSVGAADGIFGPITKRAVESFQRDTGLDVDGIVGRLTWNQLFNGANVDNPGGATQSYPGVLLSTGSSGDSVRAVQRKLQERGYYHGVIDGIFGSMTDRAVRSFQHAMGLQVDGIVGRMTWNALFSVKHQYPIPPDYDTVVPGHHKIFIDAGHGGHDPGAVGNGLREKDIALAISLYQKEALEDAGYSVMLSRSTDRFLSLKERTDKANAWGADLFISNHVNAGGGRGSEVWCSIYGGVGRSYAERIANNLSSLFYNRGVKTRQGANGDYLHVIRESRMPAVLVEHGFIDNAGDARILASQQNLRQAAMATVNAIRSVSPPPREDSEISIKNNTLFTKLFNLDDRLKPNVEISHRIAIPPTSPKVTGQVKQTLHTSDRGITWSLDKKYGLDKEQLVDFFAGKGMSTILKELGIDEVPLALRSEQVSVKNGDAILEVRADIGVFDPNELASGKIKFNHFKMEVLLDPGFRGWKVKETLTLNGEFDYRNPPPNIVVEPSFIAIVLLLIMIVAAASSSLVAAFAVILLALGAALKQLVPSLT</sequence>
<dbReference type="InterPro" id="IPR002477">
    <property type="entry name" value="Peptidoglycan-bd-like"/>
</dbReference>
<dbReference type="GO" id="GO:0009253">
    <property type="term" value="P:peptidoglycan catabolic process"/>
    <property type="evidence" value="ECO:0007669"/>
    <property type="project" value="InterPro"/>
</dbReference>
<dbReference type="Pfam" id="PF01520">
    <property type="entry name" value="Amidase_3"/>
    <property type="match status" value="1"/>
</dbReference>
<feature type="transmembrane region" description="Helical" evidence="2">
    <location>
        <begin position="840"/>
        <end position="873"/>
    </location>
</feature>
<evidence type="ECO:0000256" key="2">
    <source>
        <dbReference type="SAM" id="Phobius"/>
    </source>
</evidence>
<keyword evidence="2" id="KW-1133">Transmembrane helix</keyword>
<dbReference type="KEGG" id="bha:BH1295"/>
<dbReference type="STRING" id="272558.gene:10727189"/>
<dbReference type="InterPro" id="IPR036365">
    <property type="entry name" value="PGBD-like_sf"/>
</dbReference>
<dbReference type="SMART" id="SM00646">
    <property type="entry name" value="Ami_3"/>
    <property type="match status" value="1"/>
</dbReference>
<dbReference type="EMBL" id="BA000004">
    <property type="protein sequence ID" value="BAB05014.1"/>
    <property type="molecule type" value="Genomic_DNA"/>
</dbReference>
<evidence type="ECO:0000259" key="3">
    <source>
        <dbReference type="SMART" id="SM00646"/>
    </source>
</evidence>
<dbReference type="PIR" id="G83811">
    <property type="entry name" value="G83811"/>
</dbReference>
<organism evidence="4 5">
    <name type="scientific">Halalkalibacterium halodurans (strain ATCC BAA-125 / DSM 18197 / FERM 7344 / JCM 9153 / C-125)</name>
    <name type="common">Bacillus halodurans</name>
    <dbReference type="NCBI Taxonomy" id="272558"/>
    <lineage>
        <taxon>Bacteria</taxon>
        <taxon>Bacillati</taxon>
        <taxon>Bacillota</taxon>
        <taxon>Bacilli</taxon>
        <taxon>Bacillales</taxon>
        <taxon>Bacillaceae</taxon>
        <taxon>Halalkalibacterium (ex Joshi et al. 2022)</taxon>
    </lineage>
</organism>
<dbReference type="PANTHER" id="PTHR30404">
    <property type="entry name" value="N-ACETYLMURAMOYL-L-ALANINE AMIDASE"/>
    <property type="match status" value="1"/>
</dbReference>
<dbReference type="Gene3D" id="3.40.630.40">
    <property type="entry name" value="Zn-dependent exopeptidases"/>
    <property type="match status" value="1"/>
</dbReference>
<proteinExistence type="predicted"/>
<dbReference type="RefSeq" id="WP_010897463.1">
    <property type="nucleotide sequence ID" value="NC_002570.2"/>
</dbReference>
<evidence type="ECO:0000313" key="4">
    <source>
        <dbReference type="EMBL" id="BAB05014.1"/>
    </source>
</evidence>
<name>Q9KDB8_HALH5</name>
<dbReference type="GO" id="GO:0008745">
    <property type="term" value="F:N-acetylmuramoyl-L-alanine amidase activity"/>
    <property type="evidence" value="ECO:0007669"/>
    <property type="project" value="InterPro"/>
</dbReference>
<evidence type="ECO:0000313" key="5">
    <source>
        <dbReference type="Proteomes" id="UP000001258"/>
    </source>
</evidence>
<dbReference type="Gene3D" id="1.10.101.10">
    <property type="entry name" value="PGBD-like superfamily/PGBD"/>
    <property type="match status" value="6"/>
</dbReference>
<keyword evidence="1" id="KW-0378">Hydrolase</keyword>
<dbReference type="InterPro" id="IPR002508">
    <property type="entry name" value="MurNAc-LAA_cat"/>
</dbReference>
<dbReference type="eggNOG" id="COG0860">
    <property type="taxonomic scope" value="Bacteria"/>
</dbReference>
<dbReference type="PANTHER" id="PTHR30404:SF0">
    <property type="entry name" value="N-ACETYLMURAMOYL-L-ALANINE AMIDASE AMIC"/>
    <property type="match status" value="1"/>
</dbReference>
<keyword evidence="5" id="KW-1185">Reference proteome</keyword>
<dbReference type="SUPFAM" id="SSF47090">
    <property type="entry name" value="PGBD-like"/>
    <property type="match status" value="6"/>
</dbReference>
<dbReference type="InterPro" id="IPR036366">
    <property type="entry name" value="PGBDSf"/>
</dbReference>
<keyword evidence="2" id="KW-0812">Transmembrane</keyword>
<protein>
    <submittedName>
        <fullName evidence="4">BH1295 protein</fullName>
    </submittedName>
</protein>
<dbReference type="Pfam" id="PF01471">
    <property type="entry name" value="PG_binding_1"/>
    <property type="match status" value="6"/>
</dbReference>
<dbReference type="GO" id="GO:0030288">
    <property type="term" value="C:outer membrane-bounded periplasmic space"/>
    <property type="evidence" value="ECO:0007669"/>
    <property type="project" value="TreeGrafter"/>
</dbReference>
<dbReference type="InterPro" id="IPR050695">
    <property type="entry name" value="N-acetylmuramoyl_amidase_3"/>
</dbReference>
<dbReference type="SUPFAM" id="SSF53187">
    <property type="entry name" value="Zn-dependent exopeptidases"/>
    <property type="match status" value="1"/>
</dbReference>
<dbReference type="OrthoDB" id="9763643at2"/>
<dbReference type="Proteomes" id="UP000001258">
    <property type="component" value="Chromosome"/>
</dbReference>
<dbReference type="eggNOG" id="COG3409">
    <property type="taxonomic scope" value="Bacteria"/>
</dbReference>
<gene>
    <name evidence="4" type="ordered locus">BH1295</name>
</gene>
<accession>Q9KDB8</accession>